<dbReference type="GO" id="GO:0150079">
    <property type="term" value="P:negative regulation of neuroinflammatory response"/>
    <property type="evidence" value="ECO:0007669"/>
    <property type="project" value="TreeGrafter"/>
</dbReference>
<comment type="subcellular location">
    <subcellularLocation>
        <location evidence="2">Cell junction</location>
        <location evidence="2">Adherens junction</location>
    </subcellularLocation>
    <subcellularLocation>
        <location evidence="1">Cell membrane</location>
        <topology evidence="1">Single-pass type I membrane protein</topology>
    </subcellularLocation>
</comment>
<dbReference type="FunFam" id="2.60.40.10:FF:000304">
    <property type="entry name" value="Nectin cell adhesion molecule 1"/>
    <property type="match status" value="2"/>
</dbReference>
<dbReference type="Pfam" id="PF07686">
    <property type="entry name" value="V-set"/>
    <property type="match status" value="2"/>
</dbReference>
<evidence type="ECO:0000256" key="2">
    <source>
        <dbReference type="ARBA" id="ARBA00004536"/>
    </source>
</evidence>
<dbReference type="InterPro" id="IPR047164">
    <property type="entry name" value="OX2G-like"/>
</dbReference>
<evidence type="ECO:0000259" key="17">
    <source>
        <dbReference type="PROSITE" id="PS50835"/>
    </source>
</evidence>
<dbReference type="RefSeq" id="XP_026514809.1">
    <property type="nucleotide sequence ID" value="XM_026659024.2"/>
</dbReference>
<dbReference type="GO" id="GO:0009986">
    <property type="term" value="C:cell surface"/>
    <property type="evidence" value="ECO:0007669"/>
    <property type="project" value="TreeGrafter"/>
</dbReference>
<dbReference type="GO" id="GO:0043025">
    <property type="term" value="C:neuronal cell body"/>
    <property type="evidence" value="ECO:0007669"/>
    <property type="project" value="TreeGrafter"/>
</dbReference>
<keyword evidence="8" id="KW-0130">Cell adhesion</keyword>
<dbReference type="PROSITE" id="PS50835">
    <property type="entry name" value="IG_LIKE"/>
    <property type="match status" value="2"/>
</dbReference>
<evidence type="ECO:0000256" key="14">
    <source>
        <dbReference type="ARBA" id="ARBA00023319"/>
    </source>
</evidence>
<evidence type="ECO:0000313" key="18">
    <source>
        <dbReference type="Ensembl" id="ENSTMTP00000027435.1"/>
    </source>
</evidence>
<keyword evidence="4" id="KW-1003">Cell membrane</keyword>
<reference evidence="18" key="2">
    <citation type="submission" date="2025-09" db="UniProtKB">
        <authorList>
            <consortium name="Ensembl"/>
        </authorList>
    </citation>
    <scope>IDENTIFICATION</scope>
</reference>
<dbReference type="SMART" id="SM00409">
    <property type="entry name" value="IG"/>
    <property type="match status" value="3"/>
</dbReference>
<evidence type="ECO:0000256" key="9">
    <source>
        <dbReference type="ARBA" id="ARBA00022949"/>
    </source>
</evidence>
<evidence type="ECO:0000256" key="13">
    <source>
        <dbReference type="ARBA" id="ARBA00023180"/>
    </source>
</evidence>
<keyword evidence="11 16" id="KW-0472">Membrane</keyword>
<evidence type="ECO:0000256" key="10">
    <source>
        <dbReference type="ARBA" id="ARBA00022989"/>
    </source>
</evidence>
<keyword evidence="5 16" id="KW-0812">Transmembrane</keyword>
<dbReference type="InterPro" id="IPR013783">
    <property type="entry name" value="Ig-like_fold"/>
</dbReference>
<dbReference type="GeneID" id="112122296"/>
<dbReference type="GO" id="GO:0030424">
    <property type="term" value="C:axon"/>
    <property type="evidence" value="ECO:0007669"/>
    <property type="project" value="TreeGrafter"/>
</dbReference>
<dbReference type="PANTHER" id="PTHR46841">
    <property type="entry name" value="OX-2 MEMBRANE GLYCOPROTEIN"/>
    <property type="match status" value="1"/>
</dbReference>
<keyword evidence="14" id="KW-0393">Immunoglobulin domain</keyword>
<feature type="domain" description="Ig-like" evidence="17">
    <location>
        <begin position="155"/>
        <end position="275"/>
    </location>
</feature>
<dbReference type="InterPro" id="IPR007110">
    <property type="entry name" value="Ig-like_dom"/>
</dbReference>
<evidence type="ECO:0000256" key="4">
    <source>
        <dbReference type="ARBA" id="ARBA00022475"/>
    </source>
</evidence>
<evidence type="ECO:0000256" key="1">
    <source>
        <dbReference type="ARBA" id="ARBA00004251"/>
    </source>
</evidence>
<evidence type="ECO:0000313" key="19">
    <source>
        <dbReference type="Proteomes" id="UP000472274"/>
    </source>
</evidence>
<feature type="transmembrane region" description="Helical" evidence="16">
    <location>
        <begin position="376"/>
        <end position="397"/>
    </location>
</feature>
<keyword evidence="13" id="KW-0325">Glycoprotein</keyword>
<evidence type="ECO:0000256" key="8">
    <source>
        <dbReference type="ARBA" id="ARBA00022889"/>
    </source>
</evidence>
<dbReference type="InterPro" id="IPR013106">
    <property type="entry name" value="Ig_V-set"/>
</dbReference>
<accession>A0A674K1B5</accession>
<protein>
    <submittedName>
        <fullName evidence="18">OX-2 membrane glycoprotein-like</fullName>
    </submittedName>
</protein>
<dbReference type="SUPFAM" id="SSF48726">
    <property type="entry name" value="Immunoglobulin"/>
    <property type="match status" value="3"/>
</dbReference>
<keyword evidence="12" id="KW-1015">Disulfide bond</keyword>
<dbReference type="Proteomes" id="UP000472274">
    <property type="component" value="Unplaced"/>
</dbReference>
<evidence type="ECO:0000256" key="5">
    <source>
        <dbReference type="ARBA" id="ARBA00022692"/>
    </source>
</evidence>
<dbReference type="Gene3D" id="2.60.40.10">
    <property type="entry name" value="Immunoglobulins"/>
    <property type="match status" value="3"/>
</dbReference>
<evidence type="ECO:0000256" key="15">
    <source>
        <dbReference type="SAM" id="MobiDB-lite"/>
    </source>
</evidence>
<gene>
    <name evidence="18" type="primary">LOC112122296</name>
</gene>
<dbReference type="SMART" id="SM00406">
    <property type="entry name" value="IGv"/>
    <property type="match status" value="2"/>
</dbReference>
<name>A0A674K1B5_9SAUR</name>
<dbReference type="InterPro" id="IPR013162">
    <property type="entry name" value="CD80_C2-set"/>
</dbReference>
<evidence type="ECO:0000256" key="12">
    <source>
        <dbReference type="ARBA" id="ARBA00023157"/>
    </source>
</evidence>
<dbReference type="GO" id="GO:0005886">
    <property type="term" value="C:plasma membrane"/>
    <property type="evidence" value="ECO:0007669"/>
    <property type="project" value="UniProtKB-SubCell"/>
</dbReference>
<reference evidence="18" key="1">
    <citation type="submission" date="2025-08" db="UniProtKB">
        <authorList>
            <consortium name="Ensembl"/>
        </authorList>
    </citation>
    <scope>IDENTIFICATION</scope>
</reference>
<dbReference type="PANTHER" id="PTHR46841:SF3">
    <property type="entry name" value="OX-2 MEMBRANE GLYCOPROTEIN"/>
    <property type="match status" value="1"/>
</dbReference>
<keyword evidence="10 16" id="KW-1133">Transmembrane helix</keyword>
<dbReference type="GO" id="GO:0005912">
    <property type="term" value="C:adherens junction"/>
    <property type="evidence" value="ECO:0007669"/>
    <property type="project" value="UniProtKB-SubCell"/>
</dbReference>
<dbReference type="Pfam" id="PF08205">
    <property type="entry name" value="C2-set_2"/>
    <property type="match status" value="1"/>
</dbReference>
<dbReference type="InterPro" id="IPR036179">
    <property type="entry name" value="Ig-like_dom_sf"/>
</dbReference>
<evidence type="ECO:0000256" key="3">
    <source>
        <dbReference type="ARBA" id="ARBA00007810"/>
    </source>
</evidence>
<evidence type="ECO:0000256" key="7">
    <source>
        <dbReference type="ARBA" id="ARBA00022737"/>
    </source>
</evidence>
<dbReference type="InterPro" id="IPR003599">
    <property type="entry name" value="Ig_sub"/>
</dbReference>
<comment type="similarity">
    <text evidence="3">Belongs to the nectin family.</text>
</comment>
<dbReference type="GO" id="GO:0098632">
    <property type="term" value="F:cell-cell adhesion mediator activity"/>
    <property type="evidence" value="ECO:0007669"/>
    <property type="project" value="InterPro"/>
</dbReference>
<feature type="region of interest" description="Disordered" evidence="15">
    <location>
        <begin position="1"/>
        <end position="30"/>
    </location>
</feature>
<keyword evidence="6" id="KW-0732">Signal</keyword>
<sequence>MTPGSSVSKALFFPRRSRGGGKPRSSNPISLRMKEQISSQMTYQGLILSVVFIMLCRTEADTVTQKNVVKVGGNVTLSCLLMGSHDILQVTWQKKNTGVNENLATYSVSKGVNIVETYRGRLNFTRLSLNDTAITLWRVRIQDDGCYTCLFNTFPAGAIVQDTCLTVYADTVTQKNVVKVGGNVTLSCLLMGSHDILQVTWQKKNTGVNENLATYSVSKGVNIVETYRGRLNFTRLSLNDTAITLWRVRIQDDGCYTCLFNTFPAGAIVQDTFLTVYEQLRGSLHYVVSEGNLTATCSANAWPRPVISWIVPKAESEKTEEVVTHPNGTVSVISKLYVNSSTSLAGQLLICRVRHMEEDRDYSVKVKEGRWFSVPWLLTSVALLVVFVVLVLTVVCWRRRRKKQSESKAS</sequence>
<dbReference type="GeneTree" id="ENSGT00530000063970"/>
<dbReference type="GO" id="GO:0034113">
    <property type="term" value="P:heterotypic cell-cell adhesion"/>
    <property type="evidence" value="ECO:0007669"/>
    <property type="project" value="TreeGrafter"/>
</dbReference>
<evidence type="ECO:0000256" key="6">
    <source>
        <dbReference type="ARBA" id="ARBA00022729"/>
    </source>
</evidence>
<dbReference type="AlphaFoldDB" id="A0A674K1B5"/>
<evidence type="ECO:0000256" key="11">
    <source>
        <dbReference type="ARBA" id="ARBA00023136"/>
    </source>
</evidence>
<proteinExistence type="inferred from homology"/>
<feature type="domain" description="Ig-like" evidence="17">
    <location>
        <begin position="58"/>
        <end position="149"/>
    </location>
</feature>
<organism evidence="18 19">
    <name type="scientific">Terrapene triunguis</name>
    <name type="common">Three-toed box turtle</name>
    <dbReference type="NCBI Taxonomy" id="2587831"/>
    <lineage>
        <taxon>Eukaryota</taxon>
        <taxon>Metazoa</taxon>
        <taxon>Chordata</taxon>
        <taxon>Craniata</taxon>
        <taxon>Vertebrata</taxon>
        <taxon>Euteleostomi</taxon>
        <taxon>Archelosauria</taxon>
        <taxon>Testudinata</taxon>
        <taxon>Testudines</taxon>
        <taxon>Cryptodira</taxon>
        <taxon>Durocryptodira</taxon>
        <taxon>Testudinoidea</taxon>
        <taxon>Emydidae</taxon>
        <taxon>Terrapene</taxon>
    </lineage>
</organism>
<evidence type="ECO:0000256" key="16">
    <source>
        <dbReference type="SAM" id="Phobius"/>
    </source>
</evidence>
<keyword evidence="19" id="KW-1185">Reference proteome</keyword>
<keyword evidence="7" id="KW-0677">Repeat</keyword>
<dbReference type="InParanoid" id="A0A674K1B5"/>
<keyword evidence="9" id="KW-0965">Cell junction</keyword>
<dbReference type="Ensembl" id="ENSTMTT00000028419.1">
    <property type="protein sequence ID" value="ENSTMTP00000027435.1"/>
    <property type="gene ID" value="ENSTMTG00000020014.1"/>
</dbReference>